<dbReference type="PROSITE" id="PS50075">
    <property type="entry name" value="CARRIER"/>
    <property type="match status" value="1"/>
</dbReference>
<sequence length="103" mass="11631">MKSELLAIMAEFLEVDPEELQDYKTLEDLNIDSLDFVEIMFEVEEKYDAPVIFEMQKKRTQIQNLGEVLRLTEELILKHRDQTAASASPDARTGSAAPADADG</sequence>
<dbReference type="AlphaFoldDB" id="A0A7W9ZL33"/>
<proteinExistence type="predicted"/>
<evidence type="ECO:0000313" key="4">
    <source>
        <dbReference type="Proteomes" id="UP000544872"/>
    </source>
</evidence>
<keyword evidence="4" id="KW-1185">Reference proteome</keyword>
<dbReference type="Gene3D" id="1.10.1200.10">
    <property type="entry name" value="ACP-like"/>
    <property type="match status" value="1"/>
</dbReference>
<dbReference type="EMBL" id="JACIIX010000018">
    <property type="protein sequence ID" value="MBB6212219.1"/>
    <property type="molecule type" value="Genomic_DNA"/>
</dbReference>
<gene>
    <name evidence="3" type="ORF">FHS48_003668</name>
</gene>
<feature type="domain" description="Carrier" evidence="2">
    <location>
        <begin position="1"/>
        <end position="76"/>
    </location>
</feature>
<feature type="region of interest" description="Disordered" evidence="1">
    <location>
        <begin position="82"/>
        <end position="103"/>
    </location>
</feature>
<dbReference type="InterPro" id="IPR009081">
    <property type="entry name" value="PP-bd_ACP"/>
</dbReference>
<dbReference type="Pfam" id="PF00550">
    <property type="entry name" value="PP-binding"/>
    <property type="match status" value="1"/>
</dbReference>
<dbReference type="InterPro" id="IPR036736">
    <property type="entry name" value="ACP-like_sf"/>
</dbReference>
<accession>A0A7W9ZL33</accession>
<dbReference type="SUPFAM" id="SSF47336">
    <property type="entry name" value="ACP-like"/>
    <property type="match status" value="1"/>
</dbReference>
<reference evidence="3 4" key="1">
    <citation type="submission" date="2020-08" db="EMBL/GenBank/DDBJ databases">
        <title>Genomic Encyclopedia of Type Strains, Phase IV (KMG-IV): sequencing the most valuable type-strain genomes for metagenomic binning, comparative biology and taxonomic classification.</title>
        <authorList>
            <person name="Goeker M."/>
        </authorList>
    </citation>
    <scope>NUCLEOTIDE SEQUENCE [LARGE SCALE GENOMIC DNA]</scope>
    <source>
        <strain evidence="3 4">DSM 11590</strain>
    </source>
</reference>
<comment type="caution">
    <text evidence="3">The sequence shown here is derived from an EMBL/GenBank/DDBJ whole genome shotgun (WGS) entry which is preliminary data.</text>
</comment>
<organism evidence="3 4">
    <name type="scientific">Novispirillum itersonii</name>
    <name type="common">Aquaspirillum itersonii</name>
    <dbReference type="NCBI Taxonomy" id="189"/>
    <lineage>
        <taxon>Bacteria</taxon>
        <taxon>Pseudomonadati</taxon>
        <taxon>Pseudomonadota</taxon>
        <taxon>Alphaproteobacteria</taxon>
        <taxon>Rhodospirillales</taxon>
        <taxon>Novispirillaceae</taxon>
        <taxon>Novispirillum</taxon>
    </lineage>
</organism>
<protein>
    <submittedName>
        <fullName evidence="3">Acyl carrier protein</fullName>
    </submittedName>
</protein>
<evidence type="ECO:0000259" key="2">
    <source>
        <dbReference type="PROSITE" id="PS50075"/>
    </source>
</evidence>
<evidence type="ECO:0000313" key="3">
    <source>
        <dbReference type="EMBL" id="MBB6212219.1"/>
    </source>
</evidence>
<name>A0A7W9ZL33_NOVIT</name>
<dbReference type="RefSeq" id="WP_184265760.1">
    <property type="nucleotide sequence ID" value="NZ_JACIIX010000018.1"/>
</dbReference>
<dbReference type="Proteomes" id="UP000544872">
    <property type="component" value="Unassembled WGS sequence"/>
</dbReference>
<evidence type="ECO:0000256" key="1">
    <source>
        <dbReference type="SAM" id="MobiDB-lite"/>
    </source>
</evidence>